<dbReference type="NCBIfam" id="TIGR00687">
    <property type="entry name" value="pyridox_kin"/>
    <property type="match status" value="1"/>
</dbReference>
<dbReference type="GO" id="GO:0005829">
    <property type="term" value="C:cytosol"/>
    <property type="evidence" value="ECO:0007669"/>
    <property type="project" value="TreeGrafter"/>
</dbReference>
<feature type="domain" description="Pyridoxamine kinase/Phosphomethylpyrimidine kinase" evidence="8">
    <location>
        <begin position="91"/>
        <end position="194"/>
    </location>
</feature>
<dbReference type="SUPFAM" id="SSF53613">
    <property type="entry name" value="Ribokinase-like"/>
    <property type="match status" value="1"/>
</dbReference>
<evidence type="ECO:0000259" key="8">
    <source>
        <dbReference type="Pfam" id="PF08543"/>
    </source>
</evidence>
<reference evidence="9" key="2">
    <citation type="journal article" date="2020" name="Nat. Commun.">
        <title>Large-scale genome sequencing of mycorrhizal fungi provides insights into the early evolution of symbiotic traits.</title>
        <authorList>
            <person name="Miyauchi S."/>
            <person name="Kiss E."/>
            <person name="Kuo A."/>
            <person name="Drula E."/>
            <person name="Kohler A."/>
            <person name="Sanchez-Garcia M."/>
            <person name="Morin E."/>
            <person name="Andreopoulos B."/>
            <person name="Barry K.W."/>
            <person name="Bonito G."/>
            <person name="Buee M."/>
            <person name="Carver A."/>
            <person name="Chen C."/>
            <person name="Cichocki N."/>
            <person name="Clum A."/>
            <person name="Culley D."/>
            <person name="Crous P.W."/>
            <person name="Fauchery L."/>
            <person name="Girlanda M."/>
            <person name="Hayes R.D."/>
            <person name="Keri Z."/>
            <person name="LaButti K."/>
            <person name="Lipzen A."/>
            <person name="Lombard V."/>
            <person name="Magnuson J."/>
            <person name="Maillard F."/>
            <person name="Murat C."/>
            <person name="Nolan M."/>
            <person name="Ohm R.A."/>
            <person name="Pangilinan J."/>
            <person name="Pereira M.F."/>
            <person name="Perotto S."/>
            <person name="Peter M."/>
            <person name="Pfister S."/>
            <person name="Riley R."/>
            <person name="Sitrit Y."/>
            <person name="Stielow J.B."/>
            <person name="Szollosi G."/>
            <person name="Zifcakova L."/>
            <person name="Stursova M."/>
            <person name="Spatafora J.W."/>
            <person name="Tedersoo L."/>
            <person name="Vaario L.M."/>
            <person name="Yamada A."/>
            <person name="Yan M."/>
            <person name="Wang P."/>
            <person name="Xu J."/>
            <person name="Bruns T."/>
            <person name="Baldrian P."/>
            <person name="Vilgalys R."/>
            <person name="Dunand C."/>
            <person name="Henrissat B."/>
            <person name="Grigoriev I.V."/>
            <person name="Hibbett D."/>
            <person name="Nagy L.G."/>
            <person name="Martin F.M."/>
        </authorList>
    </citation>
    <scope>NUCLEOTIDE SEQUENCE</scope>
    <source>
        <strain evidence="9">Prilba</strain>
    </source>
</reference>
<keyword evidence="4" id="KW-0547">Nucleotide-binding</keyword>
<proteinExistence type="inferred from homology"/>
<dbReference type="OrthoDB" id="2104723at2759"/>
<sequence>MVRGALQMATADSDPGRVLSVQSHVAYGYVGGKAATLPLQLLGYDVDNVNTVDFSNHSGYNRIGGTKATAEELERMFSVMEQNGLLSPTRVLTGFIFGAEALSIVARTVTKLLQNDPNIVYLLDPVMGDANRLYVSRDVIPLYRSLLPKASIITPNWFEVETLTDTKIEDGASLHKALMILHETYSVPNVVISSIPLEQWLRDLTPPHIRFPVSDDEQSLLCLASVRVANGGSTPGYRPSTVYAACVPLIPGYFSGVGDLFSALVLGHYDDASSAPAPLPPLPRAVSLALTKTHAILRLTEKYASSLPPDERTTTDDELDGKDPDRRIRRMRGRELRLVQGRKILSGEAIGEVRQLKKWADFWGPK</sequence>
<comment type="caution">
    <text evidence="9">The sequence shown here is derived from an EMBL/GenBank/DDBJ whole genome shotgun (WGS) entry which is preliminary data.</text>
</comment>
<comment type="similarity">
    <text evidence="1">Belongs to the pyridoxine kinase family.</text>
</comment>
<evidence type="ECO:0000256" key="2">
    <source>
        <dbReference type="ARBA" id="ARBA00012104"/>
    </source>
</evidence>
<dbReference type="PANTHER" id="PTHR10534">
    <property type="entry name" value="PYRIDOXAL KINASE"/>
    <property type="match status" value="1"/>
</dbReference>
<name>A0A9P5T4T4_9AGAM</name>
<dbReference type="Pfam" id="PF08543">
    <property type="entry name" value="Phos_pyr_kin"/>
    <property type="match status" value="1"/>
</dbReference>
<keyword evidence="5" id="KW-0418">Kinase</keyword>
<organism evidence="9 10">
    <name type="scientific">Russula ochroleuca</name>
    <dbReference type="NCBI Taxonomy" id="152965"/>
    <lineage>
        <taxon>Eukaryota</taxon>
        <taxon>Fungi</taxon>
        <taxon>Dikarya</taxon>
        <taxon>Basidiomycota</taxon>
        <taxon>Agaricomycotina</taxon>
        <taxon>Agaricomycetes</taxon>
        <taxon>Russulales</taxon>
        <taxon>Russulaceae</taxon>
        <taxon>Russula</taxon>
    </lineage>
</organism>
<evidence type="ECO:0000313" key="10">
    <source>
        <dbReference type="Proteomes" id="UP000759537"/>
    </source>
</evidence>
<dbReference type="Proteomes" id="UP000759537">
    <property type="component" value="Unassembled WGS sequence"/>
</dbReference>
<protein>
    <recommendedName>
        <fullName evidence="2">pyridoxal kinase</fullName>
        <ecNumber evidence="2">2.7.1.35</ecNumber>
    </recommendedName>
</protein>
<evidence type="ECO:0000313" key="9">
    <source>
        <dbReference type="EMBL" id="KAF8475292.1"/>
    </source>
</evidence>
<evidence type="ECO:0000256" key="5">
    <source>
        <dbReference type="ARBA" id="ARBA00022777"/>
    </source>
</evidence>
<keyword evidence="10" id="KW-1185">Reference proteome</keyword>
<feature type="compositionally biased region" description="Basic and acidic residues" evidence="7">
    <location>
        <begin position="309"/>
        <end position="326"/>
    </location>
</feature>
<keyword evidence="6" id="KW-0067">ATP-binding</keyword>
<evidence type="ECO:0000256" key="4">
    <source>
        <dbReference type="ARBA" id="ARBA00022741"/>
    </source>
</evidence>
<dbReference type="InterPro" id="IPR029056">
    <property type="entry name" value="Ribokinase-like"/>
</dbReference>
<dbReference type="PANTHER" id="PTHR10534:SF2">
    <property type="entry name" value="PYRIDOXAL KINASE"/>
    <property type="match status" value="1"/>
</dbReference>
<feature type="region of interest" description="Disordered" evidence="7">
    <location>
        <begin position="306"/>
        <end position="327"/>
    </location>
</feature>
<reference evidence="9" key="1">
    <citation type="submission" date="2019-10" db="EMBL/GenBank/DDBJ databases">
        <authorList>
            <consortium name="DOE Joint Genome Institute"/>
            <person name="Kuo A."/>
            <person name="Miyauchi S."/>
            <person name="Kiss E."/>
            <person name="Drula E."/>
            <person name="Kohler A."/>
            <person name="Sanchez-Garcia M."/>
            <person name="Andreopoulos B."/>
            <person name="Barry K.W."/>
            <person name="Bonito G."/>
            <person name="Buee M."/>
            <person name="Carver A."/>
            <person name="Chen C."/>
            <person name="Cichocki N."/>
            <person name="Clum A."/>
            <person name="Culley D."/>
            <person name="Crous P.W."/>
            <person name="Fauchery L."/>
            <person name="Girlanda M."/>
            <person name="Hayes R."/>
            <person name="Keri Z."/>
            <person name="LaButti K."/>
            <person name="Lipzen A."/>
            <person name="Lombard V."/>
            <person name="Magnuson J."/>
            <person name="Maillard F."/>
            <person name="Morin E."/>
            <person name="Murat C."/>
            <person name="Nolan M."/>
            <person name="Ohm R."/>
            <person name="Pangilinan J."/>
            <person name="Pereira M."/>
            <person name="Perotto S."/>
            <person name="Peter M."/>
            <person name="Riley R."/>
            <person name="Sitrit Y."/>
            <person name="Stielow B."/>
            <person name="Szollosi G."/>
            <person name="Zifcakova L."/>
            <person name="Stursova M."/>
            <person name="Spatafora J.W."/>
            <person name="Tedersoo L."/>
            <person name="Vaario L.-M."/>
            <person name="Yamada A."/>
            <person name="Yan M."/>
            <person name="Wang P."/>
            <person name="Xu J."/>
            <person name="Bruns T."/>
            <person name="Baldrian P."/>
            <person name="Vilgalys R."/>
            <person name="Henrissat B."/>
            <person name="Grigoriev I.V."/>
            <person name="Hibbett D."/>
            <person name="Nagy L.G."/>
            <person name="Martin F.M."/>
        </authorList>
    </citation>
    <scope>NUCLEOTIDE SEQUENCE</scope>
    <source>
        <strain evidence="9">Prilba</strain>
    </source>
</reference>
<dbReference type="InterPro" id="IPR004625">
    <property type="entry name" value="PyrdxlKinase"/>
</dbReference>
<evidence type="ECO:0000256" key="7">
    <source>
        <dbReference type="SAM" id="MobiDB-lite"/>
    </source>
</evidence>
<dbReference type="EMBL" id="WHVB01000016">
    <property type="protein sequence ID" value="KAF8475292.1"/>
    <property type="molecule type" value="Genomic_DNA"/>
</dbReference>
<dbReference type="GO" id="GO:0009443">
    <property type="term" value="P:pyridoxal 5'-phosphate salvage"/>
    <property type="evidence" value="ECO:0007669"/>
    <property type="project" value="InterPro"/>
</dbReference>
<dbReference type="AlphaFoldDB" id="A0A9P5T4T4"/>
<dbReference type="EC" id="2.7.1.35" evidence="2"/>
<accession>A0A9P5T4T4</accession>
<dbReference type="GO" id="GO:0005524">
    <property type="term" value="F:ATP binding"/>
    <property type="evidence" value="ECO:0007669"/>
    <property type="project" value="UniProtKB-KW"/>
</dbReference>
<dbReference type="CDD" id="cd01173">
    <property type="entry name" value="pyridoxal_pyridoxamine_kinase"/>
    <property type="match status" value="1"/>
</dbReference>
<evidence type="ECO:0000256" key="6">
    <source>
        <dbReference type="ARBA" id="ARBA00022840"/>
    </source>
</evidence>
<evidence type="ECO:0000256" key="1">
    <source>
        <dbReference type="ARBA" id="ARBA00008805"/>
    </source>
</evidence>
<dbReference type="InterPro" id="IPR013749">
    <property type="entry name" value="PM/HMP-P_kinase-1"/>
</dbReference>
<dbReference type="GO" id="GO:0008478">
    <property type="term" value="F:pyridoxal kinase activity"/>
    <property type="evidence" value="ECO:0007669"/>
    <property type="project" value="UniProtKB-EC"/>
</dbReference>
<dbReference type="Gene3D" id="3.40.1190.20">
    <property type="match status" value="1"/>
</dbReference>
<evidence type="ECO:0000256" key="3">
    <source>
        <dbReference type="ARBA" id="ARBA00022679"/>
    </source>
</evidence>
<keyword evidence="3" id="KW-0808">Transferase</keyword>
<gene>
    <name evidence="9" type="ORF">DFH94DRAFT_760487</name>
</gene>